<dbReference type="EMBL" id="SWQE01000001">
    <property type="protein sequence ID" value="NFJ07386.1"/>
    <property type="molecule type" value="Genomic_DNA"/>
</dbReference>
<evidence type="ECO:0000313" key="1">
    <source>
        <dbReference type="EMBL" id="NFJ07386.1"/>
    </source>
</evidence>
<gene>
    <name evidence="1" type="ORF">FC871_02560</name>
</gene>
<evidence type="ECO:0000313" key="2">
    <source>
        <dbReference type="Proteomes" id="UP000480039"/>
    </source>
</evidence>
<reference evidence="1 2" key="1">
    <citation type="submission" date="2019-04" db="EMBL/GenBank/DDBJ databases">
        <title>Genome sequencing of Clostridium botulinum Groups I-IV and Clostridium butyricum.</title>
        <authorList>
            <person name="Brunt J."/>
            <person name="Van Vliet A.H.M."/>
            <person name="Stringer S.C."/>
            <person name="Carter A.T."/>
            <person name="Peck M.W."/>
        </authorList>
    </citation>
    <scope>NUCLEOTIDE SEQUENCE [LARGE SCALE GENOMIC DNA]</scope>
    <source>
        <strain evidence="1 2">Colworth BL30</strain>
    </source>
</reference>
<organism evidence="1 2">
    <name type="scientific">Clostridium botulinum</name>
    <dbReference type="NCBI Taxonomy" id="1491"/>
    <lineage>
        <taxon>Bacteria</taxon>
        <taxon>Bacillati</taxon>
        <taxon>Bacillota</taxon>
        <taxon>Clostridia</taxon>
        <taxon>Eubacteriales</taxon>
        <taxon>Clostridiaceae</taxon>
        <taxon>Clostridium</taxon>
    </lineage>
</organism>
<protein>
    <submittedName>
        <fullName evidence="1">Uncharacterized protein</fullName>
    </submittedName>
</protein>
<sequence>MPLKIVTNELLIKSAVGYLVIDLMSESSHIDLLGHLFDVFTKLLFDPLYTNQAEYIIDGCLIDDYIKESSVGEYFDKILKVKI</sequence>
<name>A0A846J036_CLOBO</name>
<accession>A0A846J036</accession>
<dbReference type="AlphaFoldDB" id="A0A846J036"/>
<dbReference type="Proteomes" id="UP000480039">
    <property type="component" value="Unassembled WGS sequence"/>
</dbReference>
<comment type="caution">
    <text evidence="1">The sequence shown here is derived from an EMBL/GenBank/DDBJ whole genome shotgun (WGS) entry which is preliminary data.</text>
</comment>
<proteinExistence type="predicted"/>